<keyword evidence="7" id="KW-0560">Oxidoreductase</keyword>
<dbReference type="AlphaFoldDB" id="A0A0F7JWU7"/>
<dbReference type="Gene3D" id="3.60.15.10">
    <property type="entry name" value="Ribonuclease Z/Hydroxyacylglutathione hydrolase-like"/>
    <property type="match status" value="1"/>
</dbReference>
<evidence type="ECO:0000256" key="1">
    <source>
        <dbReference type="ARBA" id="ARBA00001954"/>
    </source>
</evidence>
<organism evidence="11 12">
    <name type="scientific">Sedimenticola thiotaurini</name>
    <dbReference type="NCBI Taxonomy" id="1543721"/>
    <lineage>
        <taxon>Bacteria</taxon>
        <taxon>Pseudomonadati</taxon>
        <taxon>Pseudomonadota</taxon>
        <taxon>Gammaproteobacteria</taxon>
        <taxon>Chromatiales</taxon>
        <taxon>Sedimenticolaceae</taxon>
        <taxon>Sedimenticola</taxon>
    </lineage>
</organism>
<dbReference type="GO" id="GO:0006749">
    <property type="term" value="P:glutathione metabolic process"/>
    <property type="evidence" value="ECO:0007669"/>
    <property type="project" value="InterPro"/>
</dbReference>
<dbReference type="FunFam" id="3.60.15.10:FF:000013">
    <property type="entry name" value="Persulfide dioxygenase ETHE1, mitochondrial"/>
    <property type="match status" value="1"/>
</dbReference>
<dbReference type="InterPro" id="IPR044528">
    <property type="entry name" value="POD-like_MBL-fold"/>
</dbReference>
<gene>
    <name evidence="11" type="ORF">AAY24_06690</name>
</gene>
<dbReference type="InterPro" id="IPR036866">
    <property type="entry name" value="RibonucZ/Hydroxyglut_hydro"/>
</dbReference>
<comment type="similarity">
    <text evidence="2">Belongs to the metallo-beta-lactamase superfamily. Glyoxalase II family.</text>
</comment>
<dbReference type="PANTHER" id="PTHR43084">
    <property type="entry name" value="PERSULFIDE DIOXYGENASE ETHE1"/>
    <property type="match status" value="1"/>
</dbReference>
<dbReference type="GO" id="GO:0016787">
    <property type="term" value="F:hydrolase activity"/>
    <property type="evidence" value="ECO:0007669"/>
    <property type="project" value="UniProtKB-KW"/>
</dbReference>
<protein>
    <submittedName>
        <fullName evidence="11">Zn-dependent hydrolase</fullName>
    </submittedName>
</protein>
<keyword evidence="6" id="KW-0007">Acetylation</keyword>
<name>A0A0F7JWU7_9GAMM</name>
<dbReference type="SMART" id="SM00849">
    <property type="entry name" value="Lactamase_B"/>
    <property type="match status" value="1"/>
</dbReference>
<evidence type="ECO:0000256" key="6">
    <source>
        <dbReference type="ARBA" id="ARBA00022990"/>
    </source>
</evidence>
<comment type="cofactor">
    <cofactor evidence="1">
        <name>Fe(2+)</name>
        <dbReference type="ChEBI" id="CHEBI:29033"/>
    </cofactor>
</comment>
<dbReference type="RefSeq" id="WP_046859027.1">
    <property type="nucleotide sequence ID" value="NZ_CP011412.1"/>
</dbReference>
<accession>A0A0F7JWU7</accession>
<feature type="region of interest" description="Disordered" evidence="9">
    <location>
        <begin position="223"/>
        <end position="242"/>
    </location>
</feature>
<evidence type="ECO:0000256" key="2">
    <source>
        <dbReference type="ARBA" id="ARBA00006759"/>
    </source>
</evidence>
<dbReference type="EMBL" id="CP011412">
    <property type="protein sequence ID" value="AKH20092.1"/>
    <property type="molecule type" value="Genomic_DNA"/>
</dbReference>
<evidence type="ECO:0000256" key="7">
    <source>
        <dbReference type="ARBA" id="ARBA00023002"/>
    </source>
</evidence>
<dbReference type="GO" id="GO:0070813">
    <property type="term" value="P:hydrogen sulfide metabolic process"/>
    <property type="evidence" value="ECO:0007669"/>
    <property type="project" value="TreeGrafter"/>
</dbReference>
<evidence type="ECO:0000313" key="12">
    <source>
        <dbReference type="Proteomes" id="UP000034410"/>
    </source>
</evidence>
<keyword evidence="11" id="KW-0378">Hydrolase</keyword>
<dbReference type="Proteomes" id="UP000034410">
    <property type="component" value="Chromosome"/>
</dbReference>
<keyword evidence="8" id="KW-0408">Iron</keyword>
<dbReference type="OrthoDB" id="9784009at2"/>
<evidence type="ECO:0000313" key="11">
    <source>
        <dbReference type="EMBL" id="AKH20092.1"/>
    </source>
</evidence>
<dbReference type="GO" id="GO:0050313">
    <property type="term" value="F:sulfur dioxygenase activity"/>
    <property type="evidence" value="ECO:0007669"/>
    <property type="project" value="InterPro"/>
</dbReference>
<dbReference type="KEGG" id="seds:AAY24_06690"/>
<keyword evidence="3" id="KW-0479">Metal-binding</keyword>
<feature type="domain" description="Metallo-beta-lactamase" evidence="10">
    <location>
        <begin position="12"/>
        <end position="171"/>
    </location>
</feature>
<evidence type="ECO:0000256" key="4">
    <source>
        <dbReference type="ARBA" id="ARBA00022946"/>
    </source>
</evidence>
<dbReference type="PANTHER" id="PTHR43084:SF1">
    <property type="entry name" value="PERSULFIDE DIOXYGENASE ETHE1, MITOCHONDRIAL"/>
    <property type="match status" value="1"/>
</dbReference>
<dbReference type="CDD" id="cd07724">
    <property type="entry name" value="POD-like_MBL-fold"/>
    <property type="match status" value="1"/>
</dbReference>
<evidence type="ECO:0000256" key="3">
    <source>
        <dbReference type="ARBA" id="ARBA00022723"/>
    </source>
</evidence>
<evidence type="ECO:0000256" key="9">
    <source>
        <dbReference type="SAM" id="MobiDB-lite"/>
    </source>
</evidence>
<dbReference type="GO" id="GO:0046872">
    <property type="term" value="F:metal ion binding"/>
    <property type="evidence" value="ECO:0007669"/>
    <property type="project" value="UniProtKB-KW"/>
</dbReference>
<dbReference type="Pfam" id="PF00753">
    <property type="entry name" value="Lactamase_B"/>
    <property type="match status" value="1"/>
</dbReference>
<evidence type="ECO:0000256" key="5">
    <source>
        <dbReference type="ARBA" id="ARBA00022964"/>
    </source>
</evidence>
<keyword evidence="4" id="KW-0809">Transit peptide</keyword>
<reference evidence="11 12" key="1">
    <citation type="journal article" date="2015" name="Genome Announc.">
        <title>Complete Genome Sequence of Sedimenticola thiotaurini Strain SIP-G1, a Polyphosphate- and Polyhydroxyalkanoate-Accumulating Sulfur-Oxidizing Gammaproteobacterium Isolated from Salt Marsh Sediments.</title>
        <authorList>
            <person name="Flood B.E."/>
            <person name="Jones D.S."/>
            <person name="Bailey J.V."/>
        </authorList>
    </citation>
    <scope>NUCLEOTIDE SEQUENCE [LARGE SCALE GENOMIC DNA]</scope>
    <source>
        <strain evidence="11 12">SIP-G1</strain>
    </source>
</reference>
<dbReference type="SUPFAM" id="SSF56281">
    <property type="entry name" value="Metallo-hydrolase/oxidoreductase"/>
    <property type="match status" value="1"/>
</dbReference>
<keyword evidence="5" id="KW-0223">Dioxygenase</keyword>
<evidence type="ECO:0000259" key="10">
    <source>
        <dbReference type="SMART" id="SM00849"/>
    </source>
</evidence>
<dbReference type="InterPro" id="IPR001279">
    <property type="entry name" value="Metallo-B-lactamas"/>
</dbReference>
<evidence type="ECO:0000256" key="8">
    <source>
        <dbReference type="ARBA" id="ARBA00023004"/>
    </source>
</evidence>
<dbReference type="InterPro" id="IPR051682">
    <property type="entry name" value="Mito_Persulfide_Diox"/>
</dbReference>
<sequence length="242" mass="27419">MQMRQLFDKNSSTYSYLLWDEKSREAVIIDPVLEQYERDTRLIGELELKLTWSLETHIHADHITSSGRLREQFGCHVGVHEHAQVSCADVWLKQDDQIRFGEHQLKVLYTPGHTDTDICYLADDRVFTGDTLLIRGSGRTDFQSGNAGQAYDSITGKLFVLPDHIPIYPAHDYNGMTSSTIGEEKRHNPRLANNQSREGYIQIMESMDLDKPQKMDVAVPGNQRCGISPNEGRVNQAGATRA</sequence>
<keyword evidence="12" id="KW-1185">Reference proteome</keyword>
<proteinExistence type="inferred from homology"/>